<evidence type="ECO:0000313" key="1">
    <source>
        <dbReference type="EMBL" id="MFC1853446.1"/>
    </source>
</evidence>
<dbReference type="Gene3D" id="2.60.40.4150">
    <property type="entry name" value="Type VI secretion system, lipoprotein SciN"/>
    <property type="match status" value="1"/>
</dbReference>
<dbReference type="EMBL" id="JBHPBY010000503">
    <property type="protein sequence ID" value="MFC1853446.1"/>
    <property type="molecule type" value="Genomic_DNA"/>
</dbReference>
<name>A0ABV6Z4R6_UNCC1</name>
<keyword evidence="2" id="KW-1185">Reference proteome</keyword>
<dbReference type="NCBIfam" id="TIGR03352">
    <property type="entry name" value="VI_chp_3"/>
    <property type="match status" value="1"/>
</dbReference>
<dbReference type="Proteomes" id="UP001594351">
    <property type="component" value="Unassembled WGS sequence"/>
</dbReference>
<dbReference type="InterPro" id="IPR038706">
    <property type="entry name" value="Type_VI_SciN-like_sf"/>
</dbReference>
<dbReference type="PANTHER" id="PTHR37625">
    <property type="entry name" value="OUTER MEMBRANE LIPOPROTEIN-RELATED"/>
    <property type="match status" value="1"/>
</dbReference>
<accession>A0ABV6Z4R6</accession>
<dbReference type="Pfam" id="PF12790">
    <property type="entry name" value="T6SS-SciN"/>
    <property type="match status" value="1"/>
</dbReference>
<proteinExistence type="predicted"/>
<protein>
    <submittedName>
        <fullName evidence="1">Type VI secretion system lipoprotein TssJ</fullName>
    </submittedName>
</protein>
<gene>
    <name evidence="1" type="primary">tssJ</name>
    <name evidence="1" type="ORF">ACFL27_24885</name>
</gene>
<keyword evidence="1" id="KW-0449">Lipoprotein</keyword>
<dbReference type="PANTHER" id="PTHR37625:SF4">
    <property type="entry name" value="OUTER MEMBRANE LIPOPROTEIN"/>
    <property type="match status" value="1"/>
</dbReference>
<sequence length="165" mass="19129">MCWFKKVICRNDLIFIFLVFCLFAVFGCSKNYVQLTMFGKANQNAGGNAVVVRIYQLQNDANFQRATLQSFWQEERADEQVLGGELVKKLEILLHPEESRQQKIEISDETLFIGAAANFFSPDKDGWRQIIPVEKYRGKQVWFIIESNKIKITDPKTEKKKQASK</sequence>
<evidence type="ECO:0000313" key="2">
    <source>
        <dbReference type="Proteomes" id="UP001594351"/>
    </source>
</evidence>
<dbReference type="InterPro" id="IPR017734">
    <property type="entry name" value="T6SS_SciN"/>
</dbReference>
<organism evidence="1 2">
    <name type="scientific">candidate division CSSED10-310 bacterium</name>
    <dbReference type="NCBI Taxonomy" id="2855610"/>
    <lineage>
        <taxon>Bacteria</taxon>
        <taxon>Bacteria division CSSED10-310</taxon>
    </lineage>
</organism>
<reference evidence="1 2" key="1">
    <citation type="submission" date="2024-09" db="EMBL/GenBank/DDBJ databases">
        <title>Laminarin stimulates single cell rates of sulfate reduction while oxygen inhibits transcriptomic activity in coastal marine sediment.</title>
        <authorList>
            <person name="Lindsay M."/>
            <person name="Orcutt B."/>
            <person name="Emerson D."/>
            <person name="Stepanauskas R."/>
            <person name="D'Angelo T."/>
        </authorList>
    </citation>
    <scope>NUCLEOTIDE SEQUENCE [LARGE SCALE GENOMIC DNA]</scope>
    <source>
        <strain evidence="1">SAG AM-311-K15</strain>
    </source>
</reference>
<dbReference type="PROSITE" id="PS51257">
    <property type="entry name" value="PROKAR_LIPOPROTEIN"/>
    <property type="match status" value="1"/>
</dbReference>
<comment type="caution">
    <text evidence="1">The sequence shown here is derived from an EMBL/GenBank/DDBJ whole genome shotgun (WGS) entry which is preliminary data.</text>
</comment>